<evidence type="ECO:0000256" key="1">
    <source>
        <dbReference type="ARBA" id="ARBA00001946"/>
    </source>
</evidence>
<dbReference type="Gene3D" id="3.90.190.20">
    <property type="entry name" value="Mur ligase, C-terminal domain"/>
    <property type="match status" value="1"/>
</dbReference>
<comment type="caution">
    <text evidence="14">The sequence shown here is derived from an EMBL/GenBank/DDBJ whole genome shotgun (WGS) entry which is preliminary data.</text>
</comment>
<evidence type="ECO:0000256" key="11">
    <source>
        <dbReference type="PIRNR" id="PIRNR001563"/>
    </source>
</evidence>
<comment type="cofactor">
    <cofactor evidence="1">
        <name>Mg(2+)</name>
        <dbReference type="ChEBI" id="CHEBI:18420"/>
    </cofactor>
</comment>
<name>A0A444QAW5_9MICO</name>
<dbReference type="GO" id="GO:0004326">
    <property type="term" value="F:tetrahydrofolylpolyglutamate synthase activity"/>
    <property type="evidence" value="ECO:0007669"/>
    <property type="project" value="UniProtKB-EC"/>
</dbReference>
<dbReference type="InterPro" id="IPR001645">
    <property type="entry name" value="Folylpolyglutamate_synth"/>
</dbReference>
<dbReference type="PANTHER" id="PTHR11136:SF0">
    <property type="entry name" value="DIHYDROFOLATE SYNTHETASE-RELATED"/>
    <property type="match status" value="1"/>
</dbReference>
<feature type="domain" description="Mur ligase C-terminal" evidence="12">
    <location>
        <begin position="305"/>
        <end position="430"/>
    </location>
</feature>
<comment type="catalytic activity">
    <reaction evidence="10">
        <text>(6S)-5,6,7,8-tetrahydrofolyl-(gamma-L-Glu)(n) + L-glutamate + ATP = (6S)-5,6,7,8-tetrahydrofolyl-(gamma-L-Glu)(n+1) + ADP + phosphate + H(+)</text>
        <dbReference type="Rhea" id="RHEA:10580"/>
        <dbReference type="Rhea" id="RHEA-COMP:14738"/>
        <dbReference type="Rhea" id="RHEA-COMP:14740"/>
        <dbReference type="ChEBI" id="CHEBI:15378"/>
        <dbReference type="ChEBI" id="CHEBI:29985"/>
        <dbReference type="ChEBI" id="CHEBI:30616"/>
        <dbReference type="ChEBI" id="CHEBI:43474"/>
        <dbReference type="ChEBI" id="CHEBI:141005"/>
        <dbReference type="ChEBI" id="CHEBI:456216"/>
        <dbReference type="EC" id="6.3.2.17"/>
    </reaction>
</comment>
<evidence type="ECO:0000256" key="3">
    <source>
        <dbReference type="ARBA" id="ARBA00013025"/>
    </source>
</evidence>
<evidence type="ECO:0000313" key="15">
    <source>
        <dbReference type="Proteomes" id="UP000288603"/>
    </source>
</evidence>
<dbReference type="AlphaFoldDB" id="A0A444QAW5"/>
<reference evidence="14 15" key="1">
    <citation type="submission" date="2018-12" db="EMBL/GenBank/DDBJ databases">
        <authorList>
            <person name="Li F."/>
        </authorList>
    </citation>
    <scope>NUCLEOTIDE SEQUENCE [LARGE SCALE GENOMIC DNA]</scope>
    <source>
        <strain evidence="14 15">8H24J-4-2</strain>
    </source>
</reference>
<evidence type="ECO:0000256" key="5">
    <source>
        <dbReference type="ARBA" id="ARBA00022723"/>
    </source>
</evidence>
<dbReference type="SUPFAM" id="SSF53623">
    <property type="entry name" value="MurD-like peptide ligases, catalytic domain"/>
    <property type="match status" value="1"/>
</dbReference>
<dbReference type="RefSeq" id="WP_128498712.1">
    <property type="nucleotide sequence ID" value="NZ_RZNC01000003.1"/>
</dbReference>
<dbReference type="EC" id="6.3.2.17" evidence="3"/>
<dbReference type="InterPro" id="IPR013221">
    <property type="entry name" value="Mur_ligase_cen"/>
</dbReference>
<evidence type="ECO:0000256" key="6">
    <source>
        <dbReference type="ARBA" id="ARBA00022741"/>
    </source>
</evidence>
<dbReference type="NCBIfam" id="TIGR01499">
    <property type="entry name" value="folC"/>
    <property type="match status" value="1"/>
</dbReference>
<dbReference type="Proteomes" id="UP000288603">
    <property type="component" value="Unassembled WGS sequence"/>
</dbReference>
<dbReference type="GO" id="GO:0005737">
    <property type="term" value="C:cytoplasm"/>
    <property type="evidence" value="ECO:0007669"/>
    <property type="project" value="TreeGrafter"/>
</dbReference>
<keyword evidence="8" id="KW-0460">Magnesium</keyword>
<keyword evidence="7 11" id="KW-0067">ATP-binding</keyword>
<evidence type="ECO:0000313" key="14">
    <source>
        <dbReference type="EMBL" id="RWZ61216.1"/>
    </source>
</evidence>
<gene>
    <name evidence="14" type="ORF">ELQ92_09345</name>
</gene>
<feature type="domain" description="Mur ligase central" evidence="13">
    <location>
        <begin position="47"/>
        <end position="278"/>
    </location>
</feature>
<dbReference type="Pfam" id="PF08245">
    <property type="entry name" value="Mur_ligase_M"/>
    <property type="match status" value="1"/>
</dbReference>
<dbReference type="GO" id="GO:0046872">
    <property type="term" value="F:metal ion binding"/>
    <property type="evidence" value="ECO:0007669"/>
    <property type="project" value="UniProtKB-KW"/>
</dbReference>
<evidence type="ECO:0000256" key="7">
    <source>
        <dbReference type="ARBA" id="ARBA00022840"/>
    </source>
</evidence>
<evidence type="ECO:0000259" key="13">
    <source>
        <dbReference type="Pfam" id="PF08245"/>
    </source>
</evidence>
<dbReference type="GO" id="GO:0008841">
    <property type="term" value="F:dihydrofolate synthase activity"/>
    <property type="evidence" value="ECO:0007669"/>
    <property type="project" value="TreeGrafter"/>
</dbReference>
<dbReference type="SUPFAM" id="SSF53244">
    <property type="entry name" value="MurD-like peptide ligases, peptide-binding domain"/>
    <property type="match status" value="1"/>
</dbReference>
<dbReference type="Gene3D" id="3.40.1190.10">
    <property type="entry name" value="Mur-like, catalytic domain"/>
    <property type="match status" value="1"/>
</dbReference>
<evidence type="ECO:0000259" key="12">
    <source>
        <dbReference type="Pfam" id="PF02875"/>
    </source>
</evidence>
<dbReference type="FunFam" id="3.40.1190.10:FF:000011">
    <property type="entry name" value="Folylpolyglutamate synthase/dihydrofolate synthase"/>
    <property type="match status" value="1"/>
</dbReference>
<keyword evidence="5" id="KW-0479">Metal-binding</keyword>
<dbReference type="OrthoDB" id="9809356at2"/>
<dbReference type="PROSITE" id="PS01011">
    <property type="entry name" value="FOLYLPOLYGLU_SYNT_1"/>
    <property type="match status" value="1"/>
</dbReference>
<evidence type="ECO:0000256" key="9">
    <source>
        <dbReference type="ARBA" id="ARBA00030592"/>
    </source>
</evidence>
<dbReference type="PANTHER" id="PTHR11136">
    <property type="entry name" value="FOLYLPOLYGLUTAMATE SYNTHASE-RELATED"/>
    <property type="match status" value="1"/>
</dbReference>
<dbReference type="EMBL" id="RZNC01000003">
    <property type="protein sequence ID" value="RWZ61216.1"/>
    <property type="molecule type" value="Genomic_DNA"/>
</dbReference>
<comment type="similarity">
    <text evidence="2 11">Belongs to the folylpolyglutamate synthase family.</text>
</comment>
<dbReference type="InterPro" id="IPR018109">
    <property type="entry name" value="Folylpolyglutamate_synth_CS"/>
</dbReference>
<keyword evidence="6 11" id="KW-0547">Nucleotide-binding</keyword>
<organism evidence="14 15">
    <name type="scientific">Labedella populi</name>
    <dbReference type="NCBI Taxonomy" id="2498850"/>
    <lineage>
        <taxon>Bacteria</taxon>
        <taxon>Bacillati</taxon>
        <taxon>Actinomycetota</taxon>
        <taxon>Actinomycetes</taxon>
        <taxon>Micrococcales</taxon>
        <taxon>Microbacteriaceae</taxon>
        <taxon>Labedella</taxon>
    </lineage>
</organism>
<protein>
    <recommendedName>
        <fullName evidence="3">tetrahydrofolate synthase</fullName>
        <ecNumber evidence="3">6.3.2.17</ecNumber>
    </recommendedName>
    <alternativeName>
        <fullName evidence="9">Tetrahydrofolylpolyglutamate synthase</fullName>
    </alternativeName>
</protein>
<dbReference type="InterPro" id="IPR036615">
    <property type="entry name" value="Mur_ligase_C_dom_sf"/>
</dbReference>
<keyword evidence="15" id="KW-1185">Reference proteome</keyword>
<dbReference type="PIRSF" id="PIRSF001563">
    <property type="entry name" value="Folylpolyglu_synth"/>
    <property type="match status" value="1"/>
</dbReference>
<evidence type="ECO:0000256" key="10">
    <source>
        <dbReference type="ARBA" id="ARBA00047493"/>
    </source>
</evidence>
<sequence>MTEDAEAVYQALLGRIGEGSPRRRLEPTRRVLELLGDPQRSFPIIQIAGTNGKTSTSRITESILRSFGLRTGLFTSPHFVSFTERIAIDGEPIADAAIAANWDDILPYVEMVDAELEAAGEKRLTFFETLTVLAFASFADAPVDVAVVEVGMGGEWDSTNAADAAIAVFTPIGMDHQAQLGSTVREIARTKAGIIKPGSVVVTAPQAPEALEEIERAAGLSEATLVRSGTEFDLVDDRVAVGGQLITVRGRAGSYDELYLPLYGDHQGVNASVAIAAVESFIGGGDVPLASDPLGDGVGVATSPGRLQLIGTDPTILVDAAHNPHGAQSLVAALGRYFDAEEFAFVVGVLADKDAAGILATLSPIASRFHLTQPESDRSIPWEDLTSIARAVGGVDGVEAEGYERLEDALEDARTWAAAGDKRMVVVTGSIVLGGEAAAFADDQGWKP</sequence>
<evidence type="ECO:0000256" key="4">
    <source>
        <dbReference type="ARBA" id="ARBA00022598"/>
    </source>
</evidence>
<dbReference type="Pfam" id="PF02875">
    <property type="entry name" value="Mur_ligase_C"/>
    <property type="match status" value="1"/>
</dbReference>
<evidence type="ECO:0000256" key="2">
    <source>
        <dbReference type="ARBA" id="ARBA00008276"/>
    </source>
</evidence>
<accession>A0A444QAW5</accession>
<evidence type="ECO:0000256" key="8">
    <source>
        <dbReference type="ARBA" id="ARBA00022842"/>
    </source>
</evidence>
<dbReference type="InterPro" id="IPR036565">
    <property type="entry name" value="Mur-like_cat_sf"/>
</dbReference>
<proteinExistence type="inferred from homology"/>
<keyword evidence="4 11" id="KW-0436">Ligase</keyword>
<dbReference type="GO" id="GO:0005524">
    <property type="term" value="F:ATP binding"/>
    <property type="evidence" value="ECO:0007669"/>
    <property type="project" value="UniProtKB-KW"/>
</dbReference>
<dbReference type="InterPro" id="IPR004101">
    <property type="entry name" value="Mur_ligase_C"/>
</dbReference>